<dbReference type="PRINTS" id="PR00723">
    <property type="entry name" value="SUBTILISIN"/>
</dbReference>
<comment type="subcellular location">
    <subcellularLocation>
        <location evidence="1">Secreted</location>
    </subcellularLocation>
</comment>
<evidence type="ECO:0000256" key="7">
    <source>
        <dbReference type="PROSITE-ProRule" id="PRU01240"/>
    </source>
</evidence>
<dbReference type="InterPro" id="IPR022398">
    <property type="entry name" value="Peptidase_S8_His-AS"/>
</dbReference>
<comment type="similarity">
    <text evidence="2 7 8">Belongs to the peptidase S8 family.</text>
</comment>
<evidence type="ECO:0000256" key="2">
    <source>
        <dbReference type="ARBA" id="ARBA00011073"/>
    </source>
</evidence>
<dbReference type="InterPro" id="IPR015500">
    <property type="entry name" value="Peptidase_S8_subtilisin-rel"/>
</dbReference>
<dbReference type="InterPro" id="IPR036852">
    <property type="entry name" value="Peptidase_S8/S53_dom_sf"/>
</dbReference>
<organism evidence="11 12">
    <name type="scientific">Chengkuizengella axinellae</name>
    <dbReference type="NCBI Taxonomy" id="3064388"/>
    <lineage>
        <taxon>Bacteria</taxon>
        <taxon>Bacillati</taxon>
        <taxon>Bacillota</taxon>
        <taxon>Bacilli</taxon>
        <taxon>Bacillales</taxon>
        <taxon>Paenibacillaceae</taxon>
        <taxon>Chengkuizengella</taxon>
    </lineage>
</organism>
<dbReference type="SUPFAM" id="SSF49899">
    <property type="entry name" value="Concanavalin A-like lectins/glucanases"/>
    <property type="match status" value="1"/>
</dbReference>
<evidence type="ECO:0000256" key="1">
    <source>
        <dbReference type="ARBA" id="ARBA00004613"/>
    </source>
</evidence>
<protein>
    <submittedName>
        <fullName evidence="11">S8 family serine peptidase</fullName>
    </submittedName>
</protein>
<feature type="signal peptide" evidence="9">
    <location>
        <begin position="1"/>
        <end position="29"/>
    </location>
</feature>
<dbReference type="InterPro" id="IPR000998">
    <property type="entry name" value="MAM_dom"/>
</dbReference>
<dbReference type="PROSITE" id="PS51892">
    <property type="entry name" value="SUBTILASE"/>
    <property type="match status" value="1"/>
</dbReference>
<dbReference type="Proteomes" id="UP001231941">
    <property type="component" value="Unassembled WGS sequence"/>
</dbReference>
<dbReference type="PANTHER" id="PTHR43806">
    <property type="entry name" value="PEPTIDASE S8"/>
    <property type="match status" value="1"/>
</dbReference>
<evidence type="ECO:0000313" key="12">
    <source>
        <dbReference type="Proteomes" id="UP001231941"/>
    </source>
</evidence>
<comment type="caution">
    <text evidence="11">The sequence shown here is derived from an EMBL/GenBank/DDBJ whole genome shotgun (WGS) entry which is preliminary data.</text>
</comment>
<evidence type="ECO:0000256" key="8">
    <source>
        <dbReference type="RuleBase" id="RU003355"/>
    </source>
</evidence>
<dbReference type="Pfam" id="PF22148">
    <property type="entry name" value="Fervidolysin_NPro-like"/>
    <property type="match status" value="1"/>
</dbReference>
<dbReference type="PANTHER" id="PTHR43806:SF11">
    <property type="entry name" value="CEREVISIN-RELATED"/>
    <property type="match status" value="1"/>
</dbReference>
<dbReference type="InterPro" id="IPR034084">
    <property type="entry name" value="Thermitase-like_dom"/>
</dbReference>
<dbReference type="InterPro" id="IPR023827">
    <property type="entry name" value="Peptidase_S8_Asp-AS"/>
</dbReference>
<feature type="chain" id="PRO_5046981975" evidence="9">
    <location>
        <begin position="30"/>
        <end position="591"/>
    </location>
</feature>
<feature type="active site" description="Charge relay system" evidence="7">
    <location>
        <position position="151"/>
    </location>
</feature>
<name>A0ABT9IXY4_9BACL</name>
<keyword evidence="3" id="KW-0964">Secreted</keyword>
<dbReference type="RefSeq" id="WP_305991508.1">
    <property type="nucleotide sequence ID" value="NZ_JAVAMP010000002.1"/>
</dbReference>
<keyword evidence="4 7" id="KW-0645">Protease</keyword>
<feature type="active site" description="Charge relay system" evidence="7">
    <location>
        <position position="338"/>
    </location>
</feature>
<evidence type="ECO:0000313" key="11">
    <source>
        <dbReference type="EMBL" id="MDP5274223.1"/>
    </source>
</evidence>
<dbReference type="InterPro" id="IPR013320">
    <property type="entry name" value="ConA-like_dom_sf"/>
</dbReference>
<keyword evidence="12" id="KW-1185">Reference proteome</keyword>
<evidence type="ECO:0000256" key="3">
    <source>
        <dbReference type="ARBA" id="ARBA00022525"/>
    </source>
</evidence>
<sequence length="591" mass="63072">MNLKRFFSVFMTIALILSFSIHSSIQIDAETSKSTTETSEESKIIVKFKDKTSKEIKKQIHLEEKAEVLKKNEQLGFEVVKIKGKSVEKALKQYKDRADVEYAEPIVTYHALFTPNDALYSTDQYGPQMIDIEKAWEITQGSESVVVAVLDTGVQADHEDLQGKVIPGYDFIDNDSDPSDEQGHGTHVAGTVGAATNNEIGVAGVAPNVKIMSIRVLNEFGSGTNAGIADGITFAADHGADVINLSLGGPSSSITLENAVNYAWNQGAVVIVSAGNAGTSIPQYPAYYENSLSVGATNSNDIKWSASTYGTWVDVAAPGANIISTQLGGGYIYDSGTSMAAPHVAGLAGLLASQGLTNVEIRNVIESTAEPISGTGTYWEHGRVNAFLALSGGDVPDPDPTIVFEDDFETDLGWVVNPNNNDSATTGIWERAIPELTDYNGTKQQGTTSSGSFDLVTGGNAGSSAGVNDIDSGVTTIQSPVISLPSDGSLTLSFTYYFSHYTNANRDDFFRLNLVRSDETVVTLFEELGASSDQDAAWSNQALDLSAYSGEDVYLQFKASDAGSPSLVEAGVDDVKIEKNEPPNSIEQMIH</sequence>
<keyword evidence="9" id="KW-0732">Signal</keyword>
<dbReference type="InterPro" id="IPR023828">
    <property type="entry name" value="Peptidase_S8_Ser-AS"/>
</dbReference>
<gene>
    <name evidence="11" type="ORF">Q5Y73_08895</name>
</gene>
<accession>A0ABT9IXY4</accession>
<feature type="domain" description="MAM" evidence="10">
    <location>
        <begin position="404"/>
        <end position="577"/>
    </location>
</feature>
<evidence type="ECO:0000256" key="4">
    <source>
        <dbReference type="ARBA" id="ARBA00022670"/>
    </source>
</evidence>
<dbReference type="SUPFAM" id="SSF52743">
    <property type="entry name" value="Subtilisin-like"/>
    <property type="match status" value="1"/>
</dbReference>
<dbReference type="InterPro" id="IPR054399">
    <property type="entry name" value="Fervidolysin-like_N_prodom"/>
</dbReference>
<evidence type="ECO:0000256" key="6">
    <source>
        <dbReference type="ARBA" id="ARBA00022825"/>
    </source>
</evidence>
<evidence type="ECO:0000259" key="10">
    <source>
        <dbReference type="PROSITE" id="PS50060"/>
    </source>
</evidence>
<dbReference type="Gene3D" id="2.60.120.200">
    <property type="match status" value="1"/>
</dbReference>
<dbReference type="CDD" id="cd07484">
    <property type="entry name" value="Peptidases_S8_Thermitase_like"/>
    <property type="match status" value="1"/>
</dbReference>
<dbReference type="Pfam" id="PF00082">
    <property type="entry name" value="Peptidase_S8"/>
    <property type="match status" value="1"/>
</dbReference>
<feature type="active site" description="Charge relay system" evidence="7">
    <location>
        <position position="184"/>
    </location>
</feature>
<dbReference type="Gene3D" id="3.40.50.200">
    <property type="entry name" value="Peptidase S8/S53 domain"/>
    <property type="match status" value="1"/>
</dbReference>
<evidence type="ECO:0000256" key="9">
    <source>
        <dbReference type="SAM" id="SignalP"/>
    </source>
</evidence>
<keyword evidence="6 7" id="KW-0720">Serine protease</keyword>
<evidence type="ECO:0000256" key="5">
    <source>
        <dbReference type="ARBA" id="ARBA00022801"/>
    </source>
</evidence>
<dbReference type="InterPro" id="IPR050131">
    <property type="entry name" value="Peptidase_S8_subtilisin-like"/>
</dbReference>
<dbReference type="PROSITE" id="PS00138">
    <property type="entry name" value="SUBTILASE_SER"/>
    <property type="match status" value="1"/>
</dbReference>
<proteinExistence type="inferred from homology"/>
<reference evidence="11 12" key="1">
    <citation type="submission" date="2023-08" db="EMBL/GenBank/DDBJ databases">
        <authorList>
            <person name="Park J.-S."/>
        </authorList>
    </citation>
    <scope>NUCLEOTIDE SEQUENCE [LARGE SCALE GENOMIC DNA]</scope>
    <source>
        <strain evidence="11 12">2205SS18-9</strain>
    </source>
</reference>
<dbReference type="InterPro" id="IPR000209">
    <property type="entry name" value="Peptidase_S8/S53_dom"/>
</dbReference>
<dbReference type="PROSITE" id="PS50060">
    <property type="entry name" value="MAM_2"/>
    <property type="match status" value="1"/>
</dbReference>
<dbReference type="EMBL" id="JAVAMP010000002">
    <property type="protein sequence ID" value="MDP5274223.1"/>
    <property type="molecule type" value="Genomic_DNA"/>
</dbReference>
<keyword evidence="5 7" id="KW-0378">Hydrolase</keyword>
<dbReference type="PROSITE" id="PS00136">
    <property type="entry name" value="SUBTILASE_ASP"/>
    <property type="match status" value="1"/>
</dbReference>
<dbReference type="PROSITE" id="PS00137">
    <property type="entry name" value="SUBTILASE_HIS"/>
    <property type="match status" value="1"/>
</dbReference>